<keyword evidence="10" id="KW-1185">Reference proteome</keyword>
<evidence type="ECO:0000256" key="4">
    <source>
        <dbReference type="ARBA" id="ARBA00022827"/>
    </source>
</evidence>
<dbReference type="STRING" id="984262.SGRA_1221"/>
<keyword evidence="4 6" id="KW-0274">FAD</keyword>
<dbReference type="InterPro" id="IPR014133">
    <property type="entry name" value="Cry_DASH"/>
</dbReference>
<evidence type="ECO:0000256" key="5">
    <source>
        <dbReference type="ARBA" id="ARBA00022991"/>
    </source>
</evidence>
<protein>
    <recommendedName>
        <fullName evidence="2 7">Cryptochrome DASH</fullName>
    </recommendedName>
</protein>
<gene>
    <name evidence="9" type="primary">phrB</name>
    <name evidence="9" type="ordered locus">SGRA_1221</name>
</gene>
<dbReference type="NCBIfam" id="TIGR02765">
    <property type="entry name" value="crypto_DASH"/>
    <property type="match status" value="1"/>
</dbReference>
<dbReference type="HOGENOM" id="CLU_010348_6_2_10"/>
<dbReference type="InterPro" id="IPR005101">
    <property type="entry name" value="Cryptochr/Photolyase_FAD-bd"/>
</dbReference>
<dbReference type="InterPro" id="IPR036155">
    <property type="entry name" value="Crypto/Photolyase_N_sf"/>
</dbReference>
<dbReference type="PRINTS" id="PR00147">
    <property type="entry name" value="DNAPHOTLYASE"/>
</dbReference>
<dbReference type="RefSeq" id="WP_015691601.1">
    <property type="nucleotide sequence ID" value="NC_016940.1"/>
</dbReference>
<feature type="binding site" evidence="6">
    <location>
        <position position="243"/>
    </location>
    <ligand>
        <name>FAD</name>
        <dbReference type="ChEBI" id="CHEBI:57692"/>
    </ligand>
</feature>
<dbReference type="InterPro" id="IPR002081">
    <property type="entry name" value="Cryptochrome/DNA_photolyase_1"/>
</dbReference>
<evidence type="ECO:0000313" key="9">
    <source>
        <dbReference type="EMBL" id="AFC23956.1"/>
    </source>
</evidence>
<dbReference type="eggNOG" id="COG0415">
    <property type="taxonomic scope" value="Bacteria"/>
</dbReference>
<accession>H6L4N2</accession>
<feature type="binding site" evidence="6">
    <location>
        <begin position="256"/>
        <end position="260"/>
    </location>
    <ligand>
        <name>FAD</name>
        <dbReference type="ChEBI" id="CHEBI:57692"/>
    </ligand>
</feature>
<dbReference type="GO" id="GO:0071949">
    <property type="term" value="F:FAD binding"/>
    <property type="evidence" value="ECO:0007669"/>
    <property type="project" value="TreeGrafter"/>
</dbReference>
<keyword evidence="9" id="KW-0456">Lyase</keyword>
<dbReference type="Gene3D" id="1.25.40.80">
    <property type="match status" value="1"/>
</dbReference>
<keyword evidence="3 6" id="KW-0285">Flavoprotein</keyword>
<evidence type="ECO:0000256" key="1">
    <source>
        <dbReference type="ARBA" id="ARBA00005862"/>
    </source>
</evidence>
<comment type="cofactor">
    <cofactor evidence="6 7">
        <name>FAD</name>
        <dbReference type="ChEBI" id="CHEBI:57692"/>
    </cofactor>
    <text evidence="6 7">Binds 1 FAD per subunit.</text>
</comment>
<evidence type="ECO:0000313" key="10">
    <source>
        <dbReference type="Proteomes" id="UP000007519"/>
    </source>
</evidence>
<feature type="binding site" evidence="6">
    <location>
        <begin position="394"/>
        <end position="396"/>
    </location>
    <ligand>
        <name>FAD</name>
        <dbReference type="ChEBI" id="CHEBI:57692"/>
    </ligand>
</feature>
<organism evidence="9 10">
    <name type="scientific">Saprospira grandis (strain Lewin)</name>
    <dbReference type="NCBI Taxonomy" id="984262"/>
    <lineage>
        <taxon>Bacteria</taxon>
        <taxon>Pseudomonadati</taxon>
        <taxon>Bacteroidota</taxon>
        <taxon>Saprospiria</taxon>
        <taxon>Saprospirales</taxon>
        <taxon>Saprospiraceae</taxon>
        <taxon>Saprospira</taxon>
    </lineage>
</organism>
<dbReference type="InterPro" id="IPR036134">
    <property type="entry name" value="Crypto/Photolyase_FAD-like_sf"/>
</dbReference>
<dbReference type="Pfam" id="PF00875">
    <property type="entry name" value="DNA_photolyase"/>
    <property type="match status" value="1"/>
</dbReference>
<dbReference type="InterPro" id="IPR006050">
    <property type="entry name" value="DNA_photolyase_N"/>
</dbReference>
<dbReference type="Gene3D" id="3.40.50.620">
    <property type="entry name" value="HUPs"/>
    <property type="match status" value="1"/>
</dbReference>
<dbReference type="PROSITE" id="PS51645">
    <property type="entry name" value="PHR_CRY_ALPHA_BETA"/>
    <property type="match status" value="1"/>
</dbReference>
<name>H6L4N2_SAPGL</name>
<dbReference type="GO" id="GO:0003904">
    <property type="term" value="F:deoxyribodipyrimidine photo-lyase activity"/>
    <property type="evidence" value="ECO:0007669"/>
    <property type="project" value="TreeGrafter"/>
</dbReference>
<dbReference type="PANTHER" id="PTHR11455:SF22">
    <property type="entry name" value="CRYPTOCHROME DASH"/>
    <property type="match status" value="1"/>
</dbReference>
<sequence length="466" mass="54712">MDMSALPKKAKRVIAWFRLDLRLHDNEMLTEAIKAGEEVYPVYVFDERTFGGKTESGFAKTGPRRCQFIIEAVADLKQQLQALGIDLLIRRGKAEEEVFKLAQELKTGWVFCNREKTYEEELQQNRLEEKLWSIGQEIRFFRGKMLYYTQDLPFPIAHTPDIFTQFRKEVEKLTPVRAPLPKPKAFNPWSHRLPLGDLPQLSDFGWEMPPQDDRTVLQFKGGETEGLKRLHYYLWESDCIASYKETRNGLLGADYSSKFSPWLAQGCLSPKQIYDEIKRYEKERTKNKSTYWLYFELLWRDFFRLMGKKYGSQIFLPTGLRGKKKKKLSNNMQAFESWLLGKTGQPFIDANMRELAQTGFMSNRGRQNVASYLINDLKVNWQLGAEYFESVLIDYDVTSNWVNWLYIAGLGNDPREDRYFNPISQSKRYDPDGEYIRLWLPELAALDSREIHEADSRAFSRKKHQP</sequence>
<reference evidence="9 10" key="1">
    <citation type="journal article" date="2012" name="Stand. Genomic Sci.">
        <title>Complete genome sequencing and analysis of Saprospira grandis str. Lewin, a predatory marine bacterium.</title>
        <authorList>
            <person name="Saw J.H."/>
            <person name="Yuryev A."/>
            <person name="Kanbe M."/>
            <person name="Hou S."/>
            <person name="Young A.G."/>
            <person name="Aizawa S."/>
            <person name="Alam M."/>
        </authorList>
    </citation>
    <scope>NUCLEOTIDE SEQUENCE [LARGE SCALE GENOMIC DNA]</scope>
    <source>
        <strain evidence="9 10">Lewin</strain>
    </source>
</reference>
<dbReference type="GO" id="GO:0003677">
    <property type="term" value="F:DNA binding"/>
    <property type="evidence" value="ECO:0007669"/>
    <property type="project" value="TreeGrafter"/>
</dbReference>
<dbReference type="Gene3D" id="1.10.579.10">
    <property type="entry name" value="DNA Cyclobutane Dipyrimidine Photolyase, subunit A, domain 3"/>
    <property type="match status" value="1"/>
</dbReference>
<comment type="function">
    <text evidence="7">May have a photoreceptor function.</text>
</comment>
<evidence type="ECO:0000256" key="3">
    <source>
        <dbReference type="ARBA" id="ARBA00022630"/>
    </source>
</evidence>
<evidence type="ECO:0000256" key="2">
    <source>
        <dbReference type="ARBA" id="ARBA00017881"/>
    </source>
</evidence>
<dbReference type="EMBL" id="CP002831">
    <property type="protein sequence ID" value="AFC23956.1"/>
    <property type="molecule type" value="Genomic_DNA"/>
</dbReference>
<proteinExistence type="inferred from homology"/>
<dbReference type="AlphaFoldDB" id="H6L4N2"/>
<comment type="similarity">
    <text evidence="1 7">Belongs to the DNA photolyase class-1 family.</text>
</comment>
<dbReference type="Proteomes" id="UP000007519">
    <property type="component" value="Chromosome"/>
</dbReference>
<evidence type="ECO:0000256" key="6">
    <source>
        <dbReference type="PIRSR" id="PIRSR602081-1"/>
    </source>
</evidence>
<evidence type="ECO:0000256" key="7">
    <source>
        <dbReference type="RuleBase" id="RU367151"/>
    </source>
</evidence>
<dbReference type="SUPFAM" id="SSF48173">
    <property type="entry name" value="Cryptochrome/photolyase FAD-binding domain"/>
    <property type="match status" value="1"/>
</dbReference>
<dbReference type="KEGG" id="sgn:SGRA_1221"/>
<dbReference type="Pfam" id="PF03441">
    <property type="entry name" value="FAD_binding_7"/>
    <property type="match status" value="1"/>
</dbReference>
<dbReference type="SUPFAM" id="SSF52425">
    <property type="entry name" value="Cryptochrome/photolyase, N-terminal domain"/>
    <property type="match status" value="1"/>
</dbReference>
<dbReference type="InterPro" id="IPR014729">
    <property type="entry name" value="Rossmann-like_a/b/a_fold"/>
</dbReference>
<dbReference type="PANTHER" id="PTHR11455">
    <property type="entry name" value="CRYPTOCHROME"/>
    <property type="match status" value="1"/>
</dbReference>
<feature type="binding site" evidence="6">
    <location>
        <begin position="296"/>
        <end position="303"/>
    </location>
    <ligand>
        <name>FAD</name>
        <dbReference type="ChEBI" id="CHEBI:57692"/>
    </ligand>
</feature>
<evidence type="ECO:0000259" key="8">
    <source>
        <dbReference type="PROSITE" id="PS51645"/>
    </source>
</evidence>
<comment type="cofactor">
    <cofactor evidence="7">
        <name>(6R)-5,10-methylene-5,6,7,8-tetrahydrofolate</name>
        <dbReference type="ChEBI" id="CHEBI:15636"/>
    </cofactor>
    <text evidence="7">Binds 1 5,10-methenyltetrahydrofolate (MTHF) per subunit.</text>
</comment>
<keyword evidence="5 7" id="KW-0157">Chromophore</keyword>
<dbReference type="GO" id="GO:0000719">
    <property type="term" value="P:photoreactive repair"/>
    <property type="evidence" value="ECO:0007669"/>
    <property type="project" value="TreeGrafter"/>
</dbReference>
<feature type="domain" description="Photolyase/cryptochrome alpha/beta" evidence="8">
    <location>
        <begin position="11"/>
        <end position="146"/>
    </location>
</feature>